<organism evidence="3 4">
    <name type="scientific">Candidatus Pseudothioglobus singularis PS1</name>
    <dbReference type="NCBI Taxonomy" id="1125411"/>
    <lineage>
        <taxon>Bacteria</taxon>
        <taxon>Pseudomonadati</taxon>
        <taxon>Pseudomonadota</taxon>
        <taxon>Gammaproteobacteria</taxon>
        <taxon>Candidatus Pseudothioglobaceae</taxon>
        <taxon>Candidatus Pseudothioglobus</taxon>
    </lineage>
</organism>
<evidence type="ECO:0000313" key="3">
    <source>
        <dbReference type="EMBL" id="ALE02221.1"/>
    </source>
</evidence>
<dbReference type="KEGG" id="tsn:W908_06555"/>
<dbReference type="InterPro" id="IPR007210">
    <property type="entry name" value="ABC_Gly_betaine_transp_sub-bd"/>
</dbReference>
<dbReference type="Proteomes" id="UP000068905">
    <property type="component" value="Chromosome"/>
</dbReference>
<name>A0A0M3T254_9GAMM</name>
<dbReference type="Gene3D" id="3.40.190.10">
    <property type="entry name" value="Periplasmic binding protein-like II"/>
    <property type="match status" value="1"/>
</dbReference>
<dbReference type="PATRIC" id="fig|1125411.7.peg.1293"/>
<dbReference type="EMBL" id="CP006911">
    <property type="protein sequence ID" value="ALE02221.1"/>
    <property type="molecule type" value="Genomic_DNA"/>
</dbReference>
<dbReference type="OrthoDB" id="9786266at2"/>
<evidence type="ECO:0000256" key="1">
    <source>
        <dbReference type="SAM" id="SignalP"/>
    </source>
</evidence>
<dbReference type="Pfam" id="PF04069">
    <property type="entry name" value="OpuAC"/>
    <property type="match status" value="1"/>
</dbReference>
<accession>A0A0M3T254</accession>
<protein>
    <submittedName>
        <fullName evidence="3">ABC transporter substrate-binding protein</fullName>
    </submittedName>
</protein>
<sequence>MNIKFTTKVFGAVAAALLLSTSANAAKCGKVTIADMNWASASLMANVDKAMLEAMGCEVELVAGSTMPTFTSMNETGQPDVAPEIWANAMADLVDSAVGAGRLHIGNIAPMSGLGEGWWVLPHTLDAHPELTTAQAILARPDLFPDKEDPSRGAFHGCPAGWGCQLSNQSLYKAFDMEALGWNLIDPGSAAGLDGSIAKASEQGENWFGYYWNPTSLVGKYDLRAVDFGVPYAGDDNWVGCIALGGDNCSDPEPSAWINSRVNTLLSDNMYYNGPKGAMDYFSARTWPGTVMNEMLVWMEDTGGTGADASVEFLSSHGDVWKPWVSADVAAAVEASL</sequence>
<gene>
    <name evidence="3" type="ORF">W908_06555</name>
</gene>
<dbReference type="RefSeq" id="WP_020024983.1">
    <property type="nucleotide sequence ID" value="NZ_CP006911.1"/>
</dbReference>
<dbReference type="GO" id="GO:0022857">
    <property type="term" value="F:transmembrane transporter activity"/>
    <property type="evidence" value="ECO:0007669"/>
    <property type="project" value="InterPro"/>
</dbReference>
<dbReference type="STRING" id="1125411.W908_06555"/>
<dbReference type="GO" id="GO:0043190">
    <property type="term" value="C:ATP-binding cassette (ABC) transporter complex"/>
    <property type="evidence" value="ECO:0007669"/>
    <property type="project" value="InterPro"/>
</dbReference>
<evidence type="ECO:0000259" key="2">
    <source>
        <dbReference type="Pfam" id="PF04069"/>
    </source>
</evidence>
<feature type="chain" id="PRO_5005789485" evidence="1">
    <location>
        <begin position="26"/>
        <end position="337"/>
    </location>
</feature>
<keyword evidence="4" id="KW-1185">Reference proteome</keyword>
<feature type="domain" description="ABC-type glycine betaine transport system substrate-binding" evidence="2">
    <location>
        <begin position="30"/>
        <end position="315"/>
    </location>
</feature>
<evidence type="ECO:0000313" key="4">
    <source>
        <dbReference type="Proteomes" id="UP000068905"/>
    </source>
</evidence>
<dbReference type="SUPFAM" id="SSF53850">
    <property type="entry name" value="Periplasmic binding protein-like II"/>
    <property type="match status" value="1"/>
</dbReference>
<reference evidence="3 4" key="1">
    <citation type="journal article" date="2015" name="Genome Announc.">
        <title>Genome Sequence of 'Candidatus Thioglobus singularis' Strain PS1, a Mixotroph from the SUP05 Clade of Marine Gammaproteobacteria.</title>
        <authorList>
            <person name="Marshall K.T."/>
            <person name="Morris R.M."/>
        </authorList>
    </citation>
    <scope>NUCLEOTIDE SEQUENCE [LARGE SCALE GENOMIC DNA]</scope>
    <source>
        <strain evidence="3 4">PS1</strain>
    </source>
</reference>
<dbReference type="Gene3D" id="3.40.190.100">
    <property type="entry name" value="Glycine betaine-binding periplasmic protein, domain 2"/>
    <property type="match status" value="1"/>
</dbReference>
<keyword evidence="1" id="KW-0732">Signal</keyword>
<feature type="signal peptide" evidence="1">
    <location>
        <begin position="1"/>
        <end position="25"/>
    </location>
</feature>
<dbReference type="AlphaFoldDB" id="A0A0M3T254"/>
<proteinExistence type="predicted"/>